<organism evidence="1 3">
    <name type="scientific">Didymodactylos carnosus</name>
    <dbReference type="NCBI Taxonomy" id="1234261"/>
    <lineage>
        <taxon>Eukaryota</taxon>
        <taxon>Metazoa</taxon>
        <taxon>Spiralia</taxon>
        <taxon>Gnathifera</taxon>
        <taxon>Rotifera</taxon>
        <taxon>Eurotatoria</taxon>
        <taxon>Bdelloidea</taxon>
        <taxon>Philodinida</taxon>
        <taxon>Philodinidae</taxon>
        <taxon>Didymodactylos</taxon>
    </lineage>
</organism>
<accession>A0A816CK68</accession>
<evidence type="ECO:0000313" key="3">
    <source>
        <dbReference type="Proteomes" id="UP000663829"/>
    </source>
</evidence>
<dbReference type="EMBL" id="CAJOBC010108794">
    <property type="protein sequence ID" value="CAF4516080.1"/>
    <property type="molecule type" value="Genomic_DNA"/>
</dbReference>
<name>A0A816CK68_9BILA</name>
<protein>
    <submittedName>
        <fullName evidence="1">Uncharacterized protein</fullName>
    </submittedName>
</protein>
<gene>
    <name evidence="1" type="ORF">GPM918_LOCUS43900</name>
    <name evidence="2" type="ORF">SRO942_LOCUS45544</name>
</gene>
<comment type="caution">
    <text evidence="1">The sequence shown here is derived from an EMBL/GenBank/DDBJ whole genome shotgun (WGS) entry which is preliminary data.</text>
</comment>
<proteinExistence type="predicted"/>
<sequence>MRPLNASLAQCKAILKQNFSLKNICAQSYDQCAELSKKIEHLSEKINNKISSLGRSNANASLRRVIECIENNDLALIEYSPVKADKGLKKRIAKVDINLSEEMPALSPLGKQRSQPIVPLQQSCPLKKAYLYVDDIECEDCFKLIQ</sequence>
<keyword evidence="3" id="KW-1185">Reference proteome</keyword>
<dbReference type="EMBL" id="CAJNOQ010041462">
    <property type="protein sequence ID" value="CAF1623770.1"/>
    <property type="molecule type" value="Genomic_DNA"/>
</dbReference>
<dbReference type="Proteomes" id="UP000681722">
    <property type="component" value="Unassembled WGS sequence"/>
</dbReference>
<evidence type="ECO:0000313" key="2">
    <source>
        <dbReference type="EMBL" id="CAF4516080.1"/>
    </source>
</evidence>
<dbReference type="Proteomes" id="UP000663829">
    <property type="component" value="Unassembled WGS sequence"/>
</dbReference>
<evidence type="ECO:0000313" key="1">
    <source>
        <dbReference type="EMBL" id="CAF1623770.1"/>
    </source>
</evidence>
<dbReference type="AlphaFoldDB" id="A0A816CK68"/>
<feature type="non-terminal residue" evidence="1">
    <location>
        <position position="1"/>
    </location>
</feature>
<reference evidence="1" key="1">
    <citation type="submission" date="2021-02" db="EMBL/GenBank/DDBJ databases">
        <authorList>
            <person name="Nowell W R."/>
        </authorList>
    </citation>
    <scope>NUCLEOTIDE SEQUENCE</scope>
</reference>